<comment type="function">
    <text evidence="13">Involved in the maturation of Asn-linked oligosaccharides. Progressively trim alpha-1,2-linked mannose residues from Man(9)GlcNAc(2) to produce Man(5)GlcNAc(2).</text>
</comment>
<dbReference type="Gene3D" id="1.50.10.10">
    <property type="match status" value="1"/>
</dbReference>
<evidence type="ECO:0000313" key="19">
    <source>
        <dbReference type="EMBL" id="ESO83439.1"/>
    </source>
</evidence>
<dbReference type="OrthoDB" id="8118055at2759"/>
<keyword evidence="6 16" id="KW-0106">Calcium</keyword>
<dbReference type="SUPFAM" id="SSF48225">
    <property type="entry name" value="Seven-hairpin glycosidases"/>
    <property type="match status" value="1"/>
</dbReference>
<evidence type="ECO:0000256" key="2">
    <source>
        <dbReference type="ARBA" id="ARBA00004922"/>
    </source>
</evidence>
<dbReference type="InterPro" id="IPR012341">
    <property type="entry name" value="6hp_glycosidase-like_sf"/>
</dbReference>
<sequence length="440" mass="50245">MMKHAWSNYEKYAWGSNELRPVSRRGHSASIFGTLPLGATIVDAIDTLYIMDFKEEFAKARDWIADNLVFEGSTELSVFETNIRFIGGLLSAYALSGDEMFKKKAKIIADKLMPAFKTPSGIPQSMVNIKTGNSRNWGWASGGCSILSEFGSLHLEFTYLSDVVNDKLYADKVMKIRDHLKNLDKPNGLYPNYLNPKTGKFGQHHVSVGALGDSFYEYLIKTYLMSGKKDTDAKTMYFDAIKAIENKMLVTSKDGLKYFAEYKSGRLDHKMDHLACFSGGMLALGANYSTDPPKYIKLGEEIAKTCHESYDRSATKLGPEAFRFDSSTQAKATRQNEKYYILRPEVIETYFYMWRITKKQMYRDWAWEAVQALEKWCRVESGYTGIRDVYQISPPKDDVQQSFFLAETLKYLFLIFSDDSVMPLDKWVFNTEAHPLPIKS</sequence>
<comment type="catalytic activity">
    <reaction evidence="12">
        <text>N(4)-(alpha-D-Man-(1-&gt;2)-alpha-D-Man-(1-&gt;2)-alpha-D-Man-(1-&gt;3)-[alpha-D-Man-(1-&gt;2)-alpha-D-Man-(1-&gt;3)-[alpha-D-Man-(1-&gt;2)-alpha-D-Man-(1-&gt;6)]-alpha-D-Man-(1-&gt;6)]-beta-D-Man-(1-&gt;4)-beta-D-GlcNAc-(1-&gt;4)-beta-D-GlcNAc)-L-asparaginyl-[protein] (N-glucan mannose isomer 9A1,2,3B1,2,3) + 4 H2O = N(4)-(alpha-D-Man-(1-&gt;3)-[alpha-D-Man-(1-&gt;3)-[alpha-D-Man-(1-&gt;6)]-alpha-D-Man-(1-&gt;6)]-beta-D-Man-(1-&gt;4)-beta-D-GlcNAc-(1-&gt;4)-beta-D-GlcNAc)-L-asparaginyl-[protein] (N-glucan mannose isomer 5A1,2) + 4 beta-D-mannose</text>
        <dbReference type="Rhea" id="RHEA:56008"/>
        <dbReference type="Rhea" id="RHEA-COMP:14356"/>
        <dbReference type="Rhea" id="RHEA-COMP:14367"/>
        <dbReference type="ChEBI" id="CHEBI:15377"/>
        <dbReference type="ChEBI" id="CHEBI:28563"/>
        <dbReference type="ChEBI" id="CHEBI:59087"/>
        <dbReference type="ChEBI" id="CHEBI:139493"/>
        <dbReference type="EC" id="3.2.1.113"/>
    </reaction>
</comment>
<dbReference type="GO" id="GO:0000139">
    <property type="term" value="C:Golgi membrane"/>
    <property type="evidence" value="ECO:0007669"/>
    <property type="project" value="TreeGrafter"/>
</dbReference>
<evidence type="ECO:0000256" key="15">
    <source>
        <dbReference type="PIRSR" id="PIRSR601382-1"/>
    </source>
</evidence>
<feature type="active site" evidence="15">
    <location>
        <position position="345"/>
    </location>
</feature>
<dbReference type="InterPro" id="IPR050749">
    <property type="entry name" value="Glycosyl_Hydrolase_47"/>
</dbReference>
<gene>
    <name evidence="19" type="ORF">LOTGIDRAFT_222667</name>
</gene>
<evidence type="ECO:0000256" key="8">
    <source>
        <dbReference type="ARBA" id="ARBA00023136"/>
    </source>
</evidence>
<feature type="disulfide bond" evidence="17">
    <location>
        <begin position="276"/>
        <end position="306"/>
    </location>
</feature>
<dbReference type="GO" id="GO:0005509">
    <property type="term" value="F:calcium ion binding"/>
    <property type="evidence" value="ECO:0007669"/>
    <property type="project" value="InterPro"/>
</dbReference>
<protein>
    <recommendedName>
        <fullName evidence="18">alpha-1,2-Mannosidase</fullName>
        <ecNumber evidence="18">3.2.1.-</ecNumber>
    </recommendedName>
</protein>
<dbReference type="AlphaFoldDB" id="V4B4T7"/>
<evidence type="ECO:0000256" key="13">
    <source>
        <dbReference type="ARBA" id="ARBA00054774"/>
    </source>
</evidence>
<dbReference type="PANTHER" id="PTHR11742">
    <property type="entry name" value="MANNOSYL-OLIGOSACCHARIDE ALPHA-1,2-MANNOSIDASE-RELATED"/>
    <property type="match status" value="1"/>
</dbReference>
<evidence type="ECO:0000256" key="17">
    <source>
        <dbReference type="PIRSR" id="PIRSR601382-3"/>
    </source>
</evidence>
<proteinExistence type="inferred from homology"/>
<dbReference type="EC" id="3.2.1.-" evidence="18"/>
<comment type="catalytic activity">
    <reaction evidence="11">
        <text>N(4)-(alpha-D-Man-(1-&gt;2)-alpha-D-Man-(1-&gt;2)-alpha-D-Man-(1-&gt;3)-[alpha-D-Man-(1-&gt;3)-[alpha-D-Man-(1-&gt;2)-alpha-D-Man-(1-&gt;6)]-alpha-D-Man-(1-&gt;6)]-beta-D-Man-(1-&gt;4)-beta-D-GlcNAc-(1-&gt;4)-beta-D-GlcNAc)-L-asparaginyl-[protein] (N-glucan mannose isomer 8A1,2,3B1,3) + 3 H2O = N(4)-(alpha-D-Man-(1-&gt;3)-[alpha-D-Man-(1-&gt;3)-[alpha-D-Man-(1-&gt;6)]-alpha-D-Man-(1-&gt;6)]-beta-D-Man-(1-&gt;4)-beta-D-GlcNAc-(1-&gt;4)-beta-D-GlcNAc)-L-asparaginyl-[protein] (N-glucan mannose isomer 5A1,2) + 3 beta-D-mannose</text>
        <dbReference type="Rhea" id="RHEA:56028"/>
        <dbReference type="Rhea" id="RHEA-COMP:14358"/>
        <dbReference type="Rhea" id="RHEA-COMP:14367"/>
        <dbReference type="ChEBI" id="CHEBI:15377"/>
        <dbReference type="ChEBI" id="CHEBI:28563"/>
        <dbReference type="ChEBI" id="CHEBI:59087"/>
        <dbReference type="ChEBI" id="CHEBI:60628"/>
        <dbReference type="EC" id="3.2.1.113"/>
    </reaction>
</comment>
<dbReference type="OMA" id="WRMFKNI"/>
<evidence type="ECO:0000256" key="12">
    <source>
        <dbReference type="ARBA" id="ARBA00048605"/>
    </source>
</evidence>
<evidence type="ECO:0000256" key="1">
    <source>
        <dbReference type="ARBA" id="ARBA00001913"/>
    </source>
</evidence>
<comment type="subcellular location">
    <subcellularLocation>
        <location evidence="14">Endomembrane system</location>
        <topology evidence="14">Single-pass type II membrane protein</topology>
    </subcellularLocation>
</comment>
<dbReference type="GO" id="GO:0004571">
    <property type="term" value="F:mannosyl-oligosaccharide 1,2-alpha-mannosidase activity"/>
    <property type="evidence" value="ECO:0007669"/>
    <property type="project" value="UniProtKB-EC"/>
</dbReference>
<organism evidence="19 20">
    <name type="scientific">Lottia gigantea</name>
    <name type="common">Giant owl limpet</name>
    <dbReference type="NCBI Taxonomy" id="225164"/>
    <lineage>
        <taxon>Eukaryota</taxon>
        <taxon>Metazoa</taxon>
        <taxon>Spiralia</taxon>
        <taxon>Lophotrochozoa</taxon>
        <taxon>Mollusca</taxon>
        <taxon>Gastropoda</taxon>
        <taxon>Patellogastropoda</taxon>
        <taxon>Lottioidea</taxon>
        <taxon>Lottiidae</taxon>
        <taxon>Lottia</taxon>
    </lineage>
</organism>
<evidence type="ECO:0000256" key="10">
    <source>
        <dbReference type="ARBA" id="ARBA00023295"/>
    </source>
</evidence>
<evidence type="ECO:0000256" key="9">
    <source>
        <dbReference type="ARBA" id="ARBA00023157"/>
    </source>
</evidence>
<evidence type="ECO:0000256" key="5">
    <source>
        <dbReference type="ARBA" id="ARBA00022801"/>
    </source>
</evidence>
<evidence type="ECO:0000256" key="7">
    <source>
        <dbReference type="ARBA" id="ARBA00022968"/>
    </source>
</evidence>
<feature type="binding site" evidence="16">
    <location>
        <position position="431"/>
    </location>
    <ligand>
        <name>Ca(2+)</name>
        <dbReference type="ChEBI" id="CHEBI:29108"/>
    </ligand>
</feature>
<keyword evidence="8" id="KW-0472">Membrane</keyword>
<feature type="active site" description="Proton donor" evidence="15">
    <location>
        <position position="320"/>
    </location>
</feature>
<comment type="similarity">
    <text evidence="3 18">Belongs to the glycosyl hydrolase 47 family.</text>
</comment>
<comment type="cofactor">
    <cofactor evidence="1 16">
        <name>Ca(2+)</name>
        <dbReference type="ChEBI" id="CHEBI:29108"/>
    </cofactor>
</comment>
<dbReference type="Pfam" id="PF01532">
    <property type="entry name" value="Glyco_hydro_47"/>
    <property type="match status" value="1"/>
</dbReference>
<keyword evidence="4" id="KW-0812">Transmembrane</keyword>
<dbReference type="HOGENOM" id="CLU_003818_3_2_1"/>
<dbReference type="FunFam" id="1.50.10.10:FF:000002">
    <property type="entry name" value="alpha-1,2-Mannosidase"/>
    <property type="match status" value="1"/>
</dbReference>
<dbReference type="InterPro" id="IPR001382">
    <property type="entry name" value="Glyco_hydro_47"/>
</dbReference>
<keyword evidence="16" id="KW-0479">Metal-binding</keyword>
<dbReference type="InterPro" id="IPR036026">
    <property type="entry name" value="Seven-hairpin_glycosidases"/>
</dbReference>
<dbReference type="EMBL" id="KB203683">
    <property type="protein sequence ID" value="ESO83439.1"/>
    <property type="molecule type" value="Genomic_DNA"/>
</dbReference>
<dbReference type="RefSeq" id="XP_009065869.1">
    <property type="nucleotide sequence ID" value="XM_009067621.1"/>
</dbReference>
<keyword evidence="20" id="KW-1185">Reference proteome</keyword>
<evidence type="ECO:0000256" key="11">
    <source>
        <dbReference type="ARBA" id="ARBA00047669"/>
    </source>
</evidence>
<dbReference type="PANTHER" id="PTHR11742:SF6">
    <property type="entry name" value="MANNOSYL-OLIGOSACCHARIDE ALPHA-1,2-MANNOSIDASE IA-RELATED"/>
    <property type="match status" value="1"/>
</dbReference>
<evidence type="ECO:0000256" key="14">
    <source>
        <dbReference type="ARBA" id="ARBA00060399"/>
    </source>
</evidence>
<evidence type="ECO:0000256" key="16">
    <source>
        <dbReference type="PIRSR" id="PIRSR601382-2"/>
    </source>
</evidence>
<feature type="active site" description="Proton donor" evidence="15">
    <location>
        <position position="80"/>
    </location>
</feature>
<evidence type="ECO:0000313" key="20">
    <source>
        <dbReference type="Proteomes" id="UP000030746"/>
    </source>
</evidence>
<dbReference type="GO" id="GO:0005783">
    <property type="term" value="C:endoplasmic reticulum"/>
    <property type="evidence" value="ECO:0007669"/>
    <property type="project" value="TreeGrafter"/>
</dbReference>
<keyword evidence="7" id="KW-0735">Signal-anchor</keyword>
<reference evidence="19 20" key="1">
    <citation type="journal article" date="2013" name="Nature">
        <title>Insights into bilaterian evolution from three spiralian genomes.</title>
        <authorList>
            <person name="Simakov O."/>
            <person name="Marletaz F."/>
            <person name="Cho S.J."/>
            <person name="Edsinger-Gonzales E."/>
            <person name="Havlak P."/>
            <person name="Hellsten U."/>
            <person name="Kuo D.H."/>
            <person name="Larsson T."/>
            <person name="Lv J."/>
            <person name="Arendt D."/>
            <person name="Savage R."/>
            <person name="Osoegawa K."/>
            <person name="de Jong P."/>
            <person name="Grimwood J."/>
            <person name="Chapman J.A."/>
            <person name="Shapiro H."/>
            <person name="Aerts A."/>
            <person name="Otillar R.P."/>
            <person name="Terry A.Y."/>
            <person name="Boore J.L."/>
            <person name="Grigoriev I.V."/>
            <person name="Lindberg D.R."/>
            <person name="Seaver E.C."/>
            <person name="Weisblat D.A."/>
            <person name="Putnam N.H."/>
            <person name="Rokhsar D.S."/>
        </authorList>
    </citation>
    <scope>NUCLEOTIDE SEQUENCE [LARGE SCALE GENOMIC DNA]</scope>
</reference>
<name>V4B4T7_LOTGI</name>
<dbReference type="CTD" id="20247068"/>
<evidence type="ECO:0000256" key="18">
    <source>
        <dbReference type="RuleBase" id="RU361193"/>
    </source>
</evidence>
<keyword evidence="10 18" id="KW-0326">Glycosidase</keyword>
<comment type="pathway">
    <text evidence="2">Protein modification; protein glycosylation.</text>
</comment>
<dbReference type="KEGG" id="lgi:LOTGIDRAFT_222667"/>
<dbReference type="Proteomes" id="UP000030746">
    <property type="component" value="Unassembled WGS sequence"/>
</dbReference>
<keyword evidence="5 18" id="KW-0378">Hydrolase</keyword>
<dbReference type="PRINTS" id="PR00747">
    <property type="entry name" value="GLYHDRLASE47"/>
</dbReference>
<accession>V4B4T7</accession>
<evidence type="ECO:0000256" key="6">
    <source>
        <dbReference type="ARBA" id="ARBA00022837"/>
    </source>
</evidence>
<feature type="active site" evidence="15">
    <location>
        <position position="213"/>
    </location>
</feature>
<evidence type="ECO:0000256" key="3">
    <source>
        <dbReference type="ARBA" id="ARBA00007658"/>
    </source>
</evidence>
<dbReference type="STRING" id="225164.V4B4T7"/>
<keyword evidence="9 17" id="KW-1015">Disulfide bond</keyword>
<dbReference type="GO" id="GO:0005975">
    <property type="term" value="P:carbohydrate metabolic process"/>
    <property type="evidence" value="ECO:0007669"/>
    <property type="project" value="InterPro"/>
</dbReference>
<evidence type="ECO:0000256" key="4">
    <source>
        <dbReference type="ARBA" id="ARBA00022692"/>
    </source>
</evidence>
<dbReference type="GeneID" id="20247068"/>